<dbReference type="KEGG" id="kpd:CW740_02400"/>
<keyword evidence="2" id="KW-1185">Reference proteome</keyword>
<evidence type="ECO:0000313" key="1">
    <source>
        <dbReference type="EMBL" id="AUD78147.1"/>
    </source>
</evidence>
<sequence>MKPIHYLGLVVRLFAICLFIYGVIGIIEFLTLRLNDMTSFKPGFISMIIMLIPIITSVFLWFFPLTVAYKLLGKEEREFEPVNPKSLLTIFVASIGLFFLYKSLMDGAFWLAFYAMSSSGSSEIMTPSQVSTLLAMDVSDQAAIISTLVELIVALLLVVKCRTIAGFMARIAR</sequence>
<reference evidence="1 2" key="1">
    <citation type="submission" date="2017-12" db="EMBL/GenBank/DDBJ databases">
        <title>Kangiella profundi FT102 completed genome.</title>
        <authorList>
            <person name="Xu J."/>
            <person name="Wang J."/>
            <person name="Lu Y."/>
        </authorList>
    </citation>
    <scope>NUCLEOTIDE SEQUENCE [LARGE SCALE GENOMIC DNA]</scope>
    <source>
        <strain evidence="1 2">FT102</strain>
    </source>
</reference>
<protein>
    <submittedName>
        <fullName evidence="1">Uncharacterized protein</fullName>
    </submittedName>
</protein>
<dbReference type="Proteomes" id="UP000232693">
    <property type="component" value="Chromosome"/>
</dbReference>
<evidence type="ECO:0000313" key="2">
    <source>
        <dbReference type="Proteomes" id="UP000232693"/>
    </source>
</evidence>
<organism evidence="1 2">
    <name type="scientific">Kangiella profundi</name>
    <dbReference type="NCBI Taxonomy" id="1561924"/>
    <lineage>
        <taxon>Bacteria</taxon>
        <taxon>Pseudomonadati</taxon>
        <taxon>Pseudomonadota</taxon>
        <taxon>Gammaproteobacteria</taxon>
        <taxon>Kangiellales</taxon>
        <taxon>Kangiellaceae</taxon>
        <taxon>Kangiella</taxon>
    </lineage>
</organism>
<name>A0A2K9A9P6_9GAMM</name>
<dbReference type="RefSeq" id="WP_106646027.1">
    <property type="nucleotide sequence ID" value="NZ_BMGO01000002.1"/>
</dbReference>
<gene>
    <name evidence="1" type="ORF">CW740_02400</name>
</gene>
<dbReference type="AlphaFoldDB" id="A0A2K9A9P6"/>
<dbReference type="OrthoDB" id="6198779at2"/>
<dbReference type="EMBL" id="CP025120">
    <property type="protein sequence ID" value="AUD78147.1"/>
    <property type="molecule type" value="Genomic_DNA"/>
</dbReference>
<proteinExistence type="predicted"/>
<accession>A0A2K9A9P6</accession>